<evidence type="ECO:0000313" key="2">
    <source>
        <dbReference type="EMBL" id="QDU55280.1"/>
    </source>
</evidence>
<reference evidence="2 3" key="1">
    <citation type="submission" date="2019-02" db="EMBL/GenBank/DDBJ databases">
        <title>Deep-cultivation of Planctomycetes and their phenomic and genomic characterization uncovers novel biology.</title>
        <authorList>
            <person name="Wiegand S."/>
            <person name="Jogler M."/>
            <person name="Boedeker C."/>
            <person name="Pinto D."/>
            <person name="Vollmers J."/>
            <person name="Rivas-Marin E."/>
            <person name="Kohn T."/>
            <person name="Peeters S.H."/>
            <person name="Heuer A."/>
            <person name="Rast P."/>
            <person name="Oberbeckmann S."/>
            <person name="Bunk B."/>
            <person name="Jeske O."/>
            <person name="Meyerdierks A."/>
            <person name="Storesund J.E."/>
            <person name="Kallscheuer N."/>
            <person name="Luecker S."/>
            <person name="Lage O.M."/>
            <person name="Pohl T."/>
            <person name="Merkel B.J."/>
            <person name="Hornburger P."/>
            <person name="Mueller R.-W."/>
            <person name="Bruemmer F."/>
            <person name="Labrenz M."/>
            <person name="Spormann A.M."/>
            <person name="Op den Camp H."/>
            <person name="Overmann J."/>
            <person name="Amann R."/>
            <person name="Jetten M.S.M."/>
            <person name="Mascher T."/>
            <person name="Medema M.H."/>
            <person name="Devos D.P."/>
            <person name="Kaster A.-K."/>
            <person name="Ovreas L."/>
            <person name="Rohde M."/>
            <person name="Galperin M.Y."/>
            <person name="Jogler C."/>
        </authorList>
    </citation>
    <scope>NUCLEOTIDE SEQUENCE [LARGE SCALE GENOMIC DNA]</scope>
    <source>
        <strain evidence="2 3">Pan181</strain>
    </source>
</reference>
<name>A0A518AKM4_9BACT</name>
<dbReference type="OrthoDB" id="292896at2"/>
<dbReference type="InterPro" id="IPR033799">
    <property type="entry name" value="CdiA_EC869-like"/>
</dbReference>
<accession>A0A518AKM4</accession>
<dbReference type="EMBL" id="CP036278">
    <property type="protein sequence ID" value="QDU55280.1"/>
    <property type="molecule type" value="Genomic_DNA"/>
</dbReference>
<keyword evidence="3" id="KW-1185">Reference proteome</keyword>
<dbReference type="AlphaFoldDB" id="A0A518AKM4"/>
<dbReference type="Pfam" id="PF21111">
    <property type="entry name" value="CDI_toxin_EC869_like"/>
    <property type="match status" value="1"/>
</dbReference>
<dbReference type="CDD" id="cd13444">
    <property type="entry name" value="CDI_toxin_EC869_like"/>
    <property type="match status" value="1"/>
</dbReference>
<dbReference type="RefSeq" id="WP_145246153.1">
    <property type="nucleotide sequence ID" value="NZ_CP036278.1"/>
</dbReference>
<evidence type="ECO:0000259" key="1">
    <source>
        <dbReference type="Pfam" id="PF21111"/>
    </source>
</evidence>
<dbReference type="GO" id="GO:0004530">
    <property type="term" value="F:deoxyribonuclease I activity"/>
    <property type="evidence" value="ECO:0007669"/>
    <property type="project" value="InterPro"/>
</dbReference>
<organism evidence="2 3">
    <name type="scientific">Aeoliella mucimassa</name>
    <dbReference type="NCBI Taxonomy" id="2527972"/>
    <lineage>
        <taxon>Bacteria</taxon>
        <taxon>Pseudomonadati</taxon>
        <taxon>Planctomycetota</taxon>
        <taxon>Planctomycetia</taxon>
        <taxon>Pirellulales</taxon>
        <taxon>Lacipirellulaceae</taxon>
        <taxon>Aeoliella</taxon>
    </lineage>
</organism>
<dbReference type="Proteomes" id="UP000315750">
    <property type="component" value="Chromosome"/>
</dbReference>
<dbReference type="KEGG" id="amuc:Pan181_14690"/>
<proteinExistence type="predicted"/>
<protein>
    <recommendedName>
        <fullName evidence="1">CdiA toxin EC869-like domain-containing protein</fullName>
    </recommendedName>
</protein>
<dbReference type="Gene3D" id="2.180.10.10">
    <property type="entry name" value="RHS repeat-associated core"/>
    <property type="match status" value="1"/>
</dbReference>
<evidence type="ECO:0000313" key="3">
    <source>
        <dbReference type="Proteomes" id="UP000315750"/>
    </source>
</evidence>
<feature type="domain" description="CdiA toxin EC869-like" evidence="1">
    <location>
        <begin position="240"/>
        <end position="344"/>
    </location>
</feature>
<sequence>MSYDPSIGQWLSEDPIGFEAGDTNKYRYVGNTPTTFLDTTGLDRLEHGYLQVITWRQAEDLGFYDPEHRPKYRIPLYYVNEPNFFNVFGSDAPPVLVGHYYPELGFVEHTPCEGADKGLGHGYRVSLSELNSKLGNHDWSSWFKANHNDSMNNSAILKQSVDIGLNDPSIHDRFYNFETTAELLAHIDIAFYGIATGLATPSGSMATSKTALTGRRIFNKNSVWKMGAGNRGFAVEAKLGGNLPNGFKTIDRFKDGVATSIKSIDLTSKTYQDCHQLNKLIDGYIDLMAVYKGGERAGKVIRASDITSRSLEIAIPAHSMTGMQKAAIEAAVDYGKSKKVTVIIIEMF</sequence>
<dbReference type="Gene3D" id="3.40.1350.110">
    <property type="match status" value="1"/>
</dbReference>
<dbReference type="NCBIfam" id="TIGR03696">
    <property type="entry name" value="Rhs_assc_core"/>
    <property type="match status" value="1"/>
</dbReference>
<gene>
    <name evidence="2" type="ORF">Pan181_14690</name>
</gene>
<dbReference type="InterPro" id="IPR022385">
    <property type="entry name" value="Rhs_assc_core"/>
</dbReference>